<keyword evidence="2" id="KW-1185">Reference proteome</keyword>
<organism evidence="1 2">
    <name type="scientific">Fusarium beomiforme</name>
    <dbReference type="NCBI Taxonomy" id="44412"/>
    <lineage>
        <taxon>Eukaryota</taxon>
        <taxon>Fungi</taxon>
        <taxon>Dikarya</taxon>
        <taxon>Ascomycota</taxon>
        <taxon>Pezizomycotina</taxon>
        <taxon>Sordariomycetes</taxon>
        <taxon>Hypocreomycetidae</taxon>
        <taxon>Hypocreales</taxon>
        <taxon>Nectriaceae</taxon>
        <taxon>Fusarium</taxon>
        <taxon>Fusarium burgessii species complex</taxon>
    </lineage>
</organism>
<comment type="caution">
    <text evidence="1">The sequence shown here is derived from an EMBL/GenBank/DDBJ whole genome shotgun (WGS) entry which is preliminary data.</text>
</comment>
<sequence>MQDQLPKKLATTIDKFTLESGEVLTNATSGIFLAQSYLHYQGDKFNARFDANCNLHILNKIDSHGIARERYPGCLDDEAHLKVLSKI</sequence>
<dbReference type="Gene3D" id="3.40.50.1820">
    <property type="entry name" value="alpha/beta hydrolase"/>
    <property type="match status" value="1"/>
</dbReference>
<dbReference type="InterPro" id="IPR029058">
    <property type="entry name" value="AB_hydrolase_fold"/>
</dbReference>
<evidence type="ECO:0000313" key="1">
    <source>
        <dbReference type="EMBL" id="KAF4343721.1"/>
    </source>
</evidence>
<reference evidence="1" key="2">
    <citation type="submission" date="2020-02" db="EMBL/GenBank/DDBJ databases">
        <title>Identification and distribution of gene clusters putatively required for synthesis of sphingolipid metabolism inhibitors in phylogenetically diverse species of the filamentous fungus Fusarium.</title>
        <authorList>
            <person name="Kim H.-S."/>
            <person name="Busman M."/>
            <person name="Brown D.W."/>
            <person name="Divon H."/>
            <person name="Uhlig S."/>
            <person name="Proctor R.H."/>
        </authorList>
    </citation>
    <scope>NUCLEOTIDE SEQUENCE</scope>
    <source>
        <strain evidence="1">NRRL 25174</strain>
    </source>
</reference>
<reference evidence="1" key="1">
    <citation type="journal article" date="2017" name="Mycologia">
        <title>Fusarium algeriense, sp. nov., a novel toxigenic crown rot pathogen of durum wheat from Algeria is nested in the Fusarium burgessii species complex.</title>
        <authorList>
            <person name="Laraba I."/>
            <person name="Keddad A."/>
            <person name="Boureghda H."/>
            <person name="Abdallah N."/>
            <person name="Vaughan M.M."/>
            <person name="Proctor R.H."/>
            <person name="Busman M."/>
            <person name="O'Donnell K."/>
        </authorList>
    </citation>
    <scope>NUCLEOTIDE SEQUENCE</scope>
    <source>
        <strain evidence="1">NRRL 25174</strain>
    </source>
</reference>
<accession>A0A9P5E089</accession>
<evidence type="ECO:0000313" key="2">
    <source>
        <dbReference type="Proteomes" id="UP000730481"/>
    </source>
</evidence>
<gene>
    <name evidence="1" type="ORF">FBEOM_2308</name>
</gene>
<dbReference type="AlphaFoldDB" id="A0A9P5E089"/>
<dbReference type="OrthoDB" id="191364at2759"/>
<protein>
    <submittedName>
        <fullName evidence="1">Homoserine o-acetyltransferase</fullName>
    </submittedName>
</protein>
<dbReference type="Proteomes" id="UP000730481">
    <property type="component" value="Unassembled WGS sequence"/>
</dbReference>
<name>A0A9P5E089_9HYPO</name>
<dbReference type="EMBL" id="PVQB02000082">
    <property type="protein sequence ID" value="KAF4343721.1"/>
    <property type="molecule type" value="Genomic_DNA"/>
</dbReference>
<proteinExistence type="predicted"/>